<keyword evidence="5" id="KW-0720">Serine protease</keyword>
<protein>
    <submittedName>
        <fullName evidence="10">Streptogrisin C</fullName>
    </submittedName>
</protein>
<dbReference type="InterPro" id="IPR001316">
    <property type="entry name" value="Pept_S1A_streptogrisin"/>
</dbReference>
<evidence type="ECO:0000259" key="9">
    <source>
        <dbReference type="Pfam" id="PF02983"/>
    </source>
</evidence>
<sequence>MAPKTGKSGTTRKITALLSATVVTSGIAVAVTLSAEAAPAPAGAAAAADSMQSAMQRDLGLSAEGANTRLASEDRAARADRGLRKQLAAKLGGSWYDAGRGKLVVAVTDNAAAATARSAGADAVLVSRTEAQLDELKARLDANQARSPKTVPAWYVDLPGNKIVVKSRGSALAAARAFVAASGVPADAVSVEASDESPRKLIDVVGGNAYYIGSGTRCSVGFSVTGGFVTAGHCGSTGASTTQPSGSFAGSSFPGNDYAFVRVGAGNTVIGAVNNYSGGRVAVAGSTDAPVGSSICRSGSTTGWHCGTIQARNSSVTYPEGTITGLIRTNACAEPGDSGGSAISGSQAQGVTSGGSGNCSSGGTTYFQPVNEILQAYGLSLVTNGGTPPTTTPPTTNPPGNCTGTTYTGSLAGGGRAVQPNNSYYQTTVTGAHRGCLTGPAGTDFDLYLQKWNGSTWANVGTGGTPSNVESVSYTGTAGYYRWQVHAYSGSGSYTLRASRP</sequence>
<dbReference type="AlphaFoldDB" id="A0A421AWJ8"/>
<dbReference type="InterPro" id="IPR043504">
    <property type="entry name" value="Peptidase_S1_PA_chymotrypsin"/>
</dbReference>
<evidence type="ECO:0000256" key="2">
    <source>
        <dbReference type="ARBA" id="ARBA00022670"/>
    </source>
</evidence>
<dbReference type="GO" id="GO:0006508">
    <property type="term" value="P:proteolysis"/>
    <property type="evidence" value="ECO:0007669"/>
    <property type="project" value="UniProtKB-KW"/>
</dbReference>
<feature type="signal peptide" evidence="8">
    <location>
        <begin position="1"/>
        <end position="30"/>
    </location>
</feature>
<evidence type="ECO:0000256" key="8">
    <source>
        <dbReference type="SAM" id="SignalP"/>
    </source>
</evidence>
<dbReference type="Gene3D" id="3.30.300.50">
    <property type="match status" value="2"/>
</dbReference>
<evidence type="ECO:0000256" key="7">
    <source>
        <dbReference type="ARBA" id="ARBA00023157"/>
    </source>
</evidence>
<gene>
    <name evidence="10" type="ORF">CLV68_6025</name>
</gene>
<dbReference type="GO" id="GO:0004252">
    <property type="term" value="F:serine-type endopeptidase activity"/>
    <property type="evidence" value="ECO:0007669"/>
    <property type="project" value="InterPro"/>
</dbReference>
<dbReference type="EMBL" id="RCDD01000008">
    <property type="protein sequence ID" value="RLK54024.1"/>
    <property type="molecule type" value="Genomic_DNA"/>
</dbReference>
<dbReference type="OrthoDB" id="8781117at2"/>
<keyword evidence="2" id="KW-0645">Protease</keyword>
<evidence type="ECO:0000313" key="11">
    <source>
        <dbReference type="Proteomes" id="UP000282454"/>
    </source>
</evidence>
<keyword evidence="6" id="KW-0865">Zymogen</keyword>
<evidence type="ECO:0000256" key="1">
    <source>
        <dbReference type="ARBA" id="ARBA00007664"/>
    </source>
</evidence>
<dbReference type="Gene3D" id="2.40.10.10">
    <property type="entry name" value="Trypsin-like serine proteases"/>
    <property type="match status" value="2"/>
</dbReference>
<evidence type="ECO:0000256" key="6">
    <source>
        <dbReference type="ARBA" id="ARBA00023145"/>
    </source>
</evidence>
<dbReference type="SUPFAM" id="SSF50494">
    <property type="entry name" value="Trypsin-like serine proteases"/>
    <property type="match status" value="1"/>
</dbReference>
<evidence type="ECO:0000256" key="3">
    <source>
        <dbReference type="ARBA" id="ARBA00022729"/>
    </source>
</evidence>
<name>A0A421AWJ8_9PSEU</name>
<evidence type="ECO:0000313" key="10">
    <source>
        <dbReference type="EMBL" id="RLK54024.1"/>
    </source>
</evidence>
<dbReference type="PRINTS" id="PR00861">
    <property type="entry name" value="ALYTICPTASE"/>
</dbReference>
<comment type="caution">
    <text evidence="10">The sequence shown here is derived from an EMBL/GenBank/DDBJ whole genome shotgun (WGS) entry which is preliminary data.</text>
</comment>
<dbReference type="RefSeq" id="WP_121394342.1">
    <property type="nucleotide sequence ID" value="NZ_RCDD01000008.1"/>
</dbReference>
<keyword evidence="7" id="KW-1015">Disulfide bond</keyword>
<keyword evidence="3 8" id="KW-0732">Signal</keyword>
<dbReference type="InterPro" id="IPR035070">
    <property type="entry name" value="Streptogrisin_prodomain"/>
</dbReference>
<dbReference type="CDD" id="cd21112">
    <property type="entry name" value="alphaLP-like"/>
    <property type="match status" value="1"/>
</dbReference>
<feature type="domain" description="Peptidase S1A alpha-lytic prodomain" evidence="9">
    <location>
        <begin position="128"/>
        <end position="186"/>
    </location>
</feature>
<proteinExistence type="inferred from homology"/>
<reference evidence="10 11" key="1">
    <citation type="submission" date="2018-10" db="EMBL/GenBank/DDBJ databases">
        <title>Genomic Encyclopedia of Archaeal and Bacterial Type Strains, Phase II (KMG-II): from individual species to whole genera.</title>
        <authorList>
            <person name="Goeker M."/>
        </authorList>
    </citation>
    <scope>NUCLEOTIDE SEQUENCE [LARGE SCALE GENOMIC DNA]</scope>
    <source>
        <strain evidence="10 11">DSM 45657</strain>
    </source>
</reference>
<evidence type="ECO:0000256" key="4">
    <source>
        <dbReference type="ARBA" id="ARBA00022801"/>
    </source>
</evidence>
<keyword evidence="11" id="KW-1185">Reference proteome</keyword>
<accession>A0A421AWJ8</accession>
<dbReference type="InterPro" id="IPR004236">
    <property type="entry name" value="Pept_S1_alpha_lytic"/>
</dbReference>
<keyword evidence="4" id="KW-0378">Hydrolase</keyword>
<dbReference type="Proteomes" id="UP000282454">
    <property type="component" value="Unassembled WGS sequence"/>
</dbReference>
<dbReference type="InterPro" id="IPR009003">
    <property type="entry name" value="Peptidase_S1_PA"/>
</dbReference>
<evidence type="ECO:0000256" key="5">
    <source>
        <dbReference type="ARBA" id="ARBA00022825"/>
    </source>
</evidence>
<feature type="chain" id="PRO_5039113948" evidence="8">
    <location>
        <begin position="31"/>
        <end position="501"/>
    </location>
</feature>
<organism evidence="10 11">
    <name type="scientific">Actinokineospora cianjurensis</name>
    <dbReference type="NCBI Taxonomy" id="585224"/>
    <lineage>
        <taxon>Bacteria</taxon>
        <taxon>Bacillati</taxon>
        <taxon>Actinomycetota</taxon>
        <taxon>Actinomycetes</taxon>
        <taxon>Pseudonocardiales</taxon>
        <taxon>Pseudonocardiaceae</taxon>
        <taxon>Actinokineospora</taxon>
    </lineage>
</organism>
<dbReference type="Gene3D" id="2.60.120.380">
    <property type="match status" value="1"/>
</dbReference>
<dbReference type="GO" id="GO:0005576">
    <property type="term" value="C:extracellular region"/>
    <property type="evidence" value="ECO:0007669"/>
    <property type="project" value="InterPro"/>
</dbReference>
<comment type="similarity">
    <text evidence="1">Belongs to the peptidase S1 family.</text>
</comment>
<dbReference type="Pfam" id="PF02983">
    <property type="entry name" value="Pro_Al_protease"/>
    <property type="match status" value="1"/>
</dbReference>